<dbReference type="Proteomes" id="UP001597083">
    <property type="component" value="Unassembled WGS sequence"/>
</dbReference>
<keyword evidence="3" id="KW-1185">Reference proteome</keyword>
<feature type="transmembrane region" description="Helical" evidence="1">
    <location>
        <begin position="33"/>
        <end position="49"/>
    </location>
</feature>
<organism evidence="2 3">
    <name type="scientific">Actinomadura adrarensis</name>
    <dbReference type="NCBI Taxonomy" id="1819600"/>
    <lineage>
        <taxon>Bacteria</taxon>
        <taxon>Bacillati</taxon>
        <taxon>Actinomycetota</taxon>
        <taxon>Actinomycetes</taxon>
        <taxon>Streptosporangiales</taxon>
        <taxon>Thermomonosporaceae</taxon>
        <taxon>Actinomadura</taxon>
    </lineage>
</organism>
<name>A0ABW3CQG9_9ACTN</name>
<evidence type="ECO:0000313" key="2">
    <source>
        <dbReference type="EMBL" id="MFD0856798.1"/>
    </source>
</evidence>
<accession>A0ABW3CQG9</accession>
<keyword evidence="1" id="KW-0472">Membrane</keyword>
<reference evidence="3" key="1">
    <citation type="journal article" date="2019" name="Int. J. Syst. Evol. Microbiol.">
        <title>The Global Catalogue of Microorganisms (GCM) 10K type strain sequencing project: providing services to taxonomists for standard genome sequencing and annotation.</title>
        <authorList>
            <consortium name="The Broad Institute Genomics Platform"/>
            <consortium name="The Broad Institute Genome Sequencing Center for Infectious Disease"/>
            <person name="Wu L."/>
            <person name="Ma J."/>
        </authorList>
    </citation>
    <scope>NUCLEOTIDE SEQUENCE [LARGE SCALE GENOMIC DNA]</scope>
    <source>
        <strain evidence="3">JCM 31696</strain>
    </source>
</reference>
<proteinExistence type="predicted"/>
<feature type="transmembrane region" description="Helical" evidence="1">
    <location>
        <begin position="7"/>
        <end position="27"/>
    </location>
</feature>
<keyword evidence="1" id="KW-1133">Transmembrane helix</keyword>
<gene>
    <name evidence="2" type="ORF">ACFQ07_31490</name>
</gene>
<feature type="transmembrane region" description="Helical" evidence="1">
    <location>
        <begin position="61"/>
        <end position="80"/>
    </location>
</feature>
<keyword evidence="1" id="KW-0812">Transmembrane</keyword>
<comment type="caution">
    <text evidence="2">The sequence shown here is derived from an EMBL/GenBank/DDBJ whole genome shotgun (WGS) entry which is preliminary data.</text>
</comment>
<dbReference type="EMBL" id="JBHTIR010004262">
    <property type="protein sequence ID" value="MFD0856798.1"/>
    <property type="molecule type" value="Genomic_DNA"/>
</dbReference>
<evidence type="ECO:0000313" key="3">
    <source>
        <dbReference type="Proteomes" id="UP001597083"/>
    </source>
</evidence>
<sequence>MLDHYWRCLIGGTIFTLAGITGVAGSLLTREPLSMPAVIMCLAAGLIFLRARKLADDRQVFWHIIGGLALIGLMCGYSALLDL</sequence>
<evidence type="ECO:0000256" key="1">
    <source>
        <dbReference type="SAM" id="Phobius"/>
    </source>
</evidence>
<protein>
    <submittedName>
        <fullName evidence="2">Uncharacterized protein</fullName>
    </submittedName>
</protein>